<keyword evidence="3" id="KW-0597">Phosphoprotein</keyword>
<dbReference type="GO" id="GO:0004157">
    <property type="term" value="F:dihydropyrimidinase activity"/>
    <property type="evidence" value="ECO:0007669"/>
    <property type="project" value="UniProtKB-EC"/>
</dbReference>
<feature type="domain" description="Amidohydrolase-related" evidence="6">
    <location>
        <begin position="52"/>
        <end position="441"/>
    </location>
</feature>
<dbReference type="Gene3D" id="3.20.20.140">
    <property type="entry name" value="Metal-dependent hydrolases"/>
    <property type="match status" value="1"/>
</dbReference>
<evidence type="ECO:0000256" key="2">
    <source>
        <dbReference type="ARBA" id="ARBA00008829"/>
    </source>
</evidence>
<evidence type="ECO:0000313" key="7">
    <source>
        <dbReference type="EMBL" id="CAI8002347.1"/>
    </source>
</evidence>
<protein>
    <recommendedName>
        <fullName evidence="5">dihydropyrimidinase</fullName>
        <ecNumber evidence="5">3.5.2.2</ecNumber>
    </recommendedName>
</protein>
<dbReference type="GO" id="GO:0005829">
    <property type="term" value="C:cytosol"/>
    <property type="evidence" value="ECO:0007669"/>
    <property type="project" value="TreeGrafter"/>
</dbReference>
<comment type="catalytic activity">
    <reaction evidence="4">
        <text>5,6-dihydrouracil + H2O = 3-(carbamoylamino)propanoate + H(+)</text>
        <dbReference type="Rhea" id="RHEA:16121"/>
        <dbReference type="ChEBI" id="CHEBI:11892"/>
        <dbReference type="ChEBI" id="CHEBI:15377"/>
        <dbReference type="ChEBI" id="CHEBI:15378"/>
        <dbReference type="ChEBI" id="CHEBI:15901"/>
        <dbReference type="EC" id="3.5.2.2"/>
    </reaction>
</comment>
<dbReference type="InterPro" id="IPR011059">
    <property type="entry name" value="Metal-dep_hydrolase_composite"/>
</dbReference>
<evidence type="ECO:0000256" key="3">
    <source>
        <dbReference type="ARBA" id="ARBA00022553"/>
    </source>
</evidence>
<comment type="caution">
    <text evidence="7">The sequence shown here is derived from an EMBL/GenBank/DDBJ whole genome shotgun (WGS) entry which is preliminary data.</text>
</comment>
<dbReference type="EC" id="3.5.2.2" evidence="5"/>
<dbReference type="Gene3D" id="2.30.40.10">
    <property type="entry name" value="Urease, subunit C, domain 1"/>
    <property type="match status" value="1"/>
</dbReference>
<reference evidence="7" key="1">
    <citation type="submission" date="2023-03" db="EMBL/GenBank/DDBJ databases">
        <authorList>
            <person name="Steffen K."/>
            <person name="Cardenas P."/>
        </authorList>
    </citation>
    <scope>NUCLEOTIDE SEQUENCE</scope>
</reference>
<evidence type="ECO:0000256" key="5">
    <source>
        <dbReference type="ARBA" id="ARBA00039113"/>
    </source>
</evidence>
<dbReference type="Proteomes" id="UP001174909">
    <property type="component" value="Unassembled WGS sequence"/>
</dbReference>
<keyword evidence="8" id="KW-1185">Reference proteome</keyword>
<comment type="cofactor">
    <cofactor evidence="1">
        <name>Zn(2+)</name>
        <dbReference type="ChEBI" id="CHEBI:29105"/>
    </cofactor>
</comment>
<dbReference type="EMBL" id="CASHTH010000476">
    <property type="protein sequence ID" value="CAI8002347.1"/>
    <property type="molecule type" value="Genomic_DNA"/>
</dbReference>
<dbReference type="AlphaFoldDB" id="A0AA35R3X7"/>
<evidence type="ECO:0000313" key="8">
    <source>
        <dbReference type="Proteomes" id="UP001174909"/>
    </source>
</evidence>
<dbReference type="Pfam" id="PF01979">
    <property type="entry name" value="Amidohydro_1"/>
    <property type="match status" value="1"/>
</dbReference>
<organism evidence="7 8">
    <name type="scientific">Geodia barretti</name>
    <name type="common">Barrett's horny sponge</name>
    <dbReference type="NCBI Taxonomy" id="519541"/>
    <lineage>
        <taxon>Eukaryota</taxon>
        <taxon>Metazoa</taxon>
        <taxon>Porifera</taxon>
        <taxon>Demospongiae</taxon>
        <taxon>Heteroscleromorpha</taxon>
        <taxon>Tetractinellida</taxon>
        <taxon>Astrophorina</taxon>
        <taxon>Geodiidae</taxon>
        <taxon>Geodia</taxon>
    </lineage>
</organism>
<dbReference type="PANTHER" id="PTHR11647:SF1">
    <property type="entry name" value="COLLAPSIN RESPONSE MEDIATOR PROTEIN"/>
    <property type="match status" value="1"/>
</dbReference>
<name>A0AA35R3X7_GEOBA</name>
<evidence type="ECO:0000256" key="4">
    <source>
        <dbReference type="ARBA" id="ARBA00036696"/>
    </source>
</evidence>
<dbReference type="FunFam" id="3.20.20.140:FF:000217">
    <property type="entry name" value="Dihydropyrimidinase-related protein 1"/>
    <property type="match status" value="1"/>
</dbReference>
<comment type="similarity">
    <text evidence="2">Belongs to the metallo-dependent hydrolases superfamily. Hydantoinase/dihydropyrimidinase family.</text>
</comment>
<dbReference type="PANTHER" id="PTHR11647">
    <property type="entry name" value="HYDRANTOINASE/DIHYDROPYRIMIDINASE FAMILY MEMBER"/>
    <property type="match status" value="1"/>
</dbReference>
<dbReference type="SUPFAM" id="SSF51338">
    <property type="entry name" value="Composite domain of metallo-dependent hydrolases"/>
    <property type="match status" value="1"/>
</dbReference>
<accession>A0AA35R3X7</accession>
<dbReference type="InterPro" id="IPR050378">
    <property type="entry name" value="Metallo-dep_Hydrolases_sf"/>
</dbReference>
<sequence>MFDLIVRNGQVVTPWGVGDWDIAIQGEKIVAVAANHTLTEESARVIDATGKVVVPGGIEPHAHVHAPIMGHGDLKTAPPEEVSRAALFGGTTTILDFAIQYPGIDISQAIQERTGVWQNNSYADYAHHLMLLGDISDNVLGQLNEHIQDGFSSVKIFTTNIRPPAMSGEPRMVRMGHLHDLMEQVQRNGAMLMVHAEDDDMVQHMYNKLTEQEQTEWWNMHLVHSNESEDVSFRRVLRVAEWTGSPVYFVHVSAREGLAAVQEARANGRPVYGETLHNYCCFNADNYKEDNGMKYHTYPSLKSEEDRASLWRGIVQGGLSTMATDEYCTSWDVKISGRQVTDVTGGHNGAETRMGVTFSEGVSRQGMSLQRFVDVTSGNAAKIMGLYPRKGVIAPGSDADIVLIDPNIKRPLTMNDFHISDYSIWEGFEAAGWPVMTILRGMVAVEDGRLRTGHGSGKFVRRKVDPEVVNRPAA</sequence>
<evidence type="ECO:0000259" key="6">
    <source>
        <dbReference type="Pfam" id="PF01979"/>
    </source>
</evidence>
<gene>
    <name evidence="7" type="ORF">GBAR_LOCUS3373</name>
</gene>
<proteinExistence type="inferred from homology"/>
<dbReference type="InterPro" id="IPR032466">
    <property type="entry name" value="Metal_Hydrolase"/>
</dbReference>
<evidence type="ECO:0000256" key="1">
    <source>
        <dbReference type="ARBA" id="ARBA00001947"/>
    </source>
</evidence>
<dbReference type="SUPFAM" id="SSF51556">
    <property type="entry name" value="Metallo-dependent hydrolases"/>
    <property type="match status" value="1"/>
</dbReference>
<dbReference type="InterPro" id="IPR006680">
    <property type="entry name" value="Amidohydro-rel"/>
</dbReference>